<evidence type="ECO:0000256" key="2">
    <source>
        <dbReference type="ARBA" id="ARBA00022679"/>
    </source>
</evidence>
<dbReference type="InterPro" id="IPR053943">
    <property type="entry name" value="RlmKL-like_Mtase_CS"/>
</dbReference>
<feature type="compositionally biased region" description="Low complexity" evidence="4">
    <location>
        <begin position="386"/>
        <end position="395"/>
    </location>
</feature>
<dbReference type="EMBL" id="PJNI01000023">
    <property type="protein sequence ID" value="PKR79584.1"/>
    <property type="molecule type" value="Genomic_DNA"/>
</dbReference>
<comment type="caution">
    <text evidence="6">The sequence shown here is derived from an EMBL/GenBank/DDBJ whole genome shotgun (WGS) entry which is preliminary data.</text>
</comment>
<feature type="domain" description="THUMP" evidence="5">
    <location>
        <begin position="1"/>
        <end position="63"/>
    </location>
</feature>
<dbReference type="InterPro" id="IPR002052">
    <property type="entry name" value="DNA_methylase_N6_adenine_CS"/>
</dbReference>
<sequence>MKGAVFSTLFSHTQYPFLVVKDAIADVFRDKCDDKRPDVNLKAPQVMFDVYIKEKSVVISLNTSGVPLFQRGYRQEVGEAPMNEVLAAGILRLSGWDKKSTLIDPMCGSGTIAIEAALWAADIPAMIERNHFAFKNFKSFDADAWEKVRQEGNHRPVKLDFDIIGSDIDGEMVQKAKRNSRVAPIGNMIKWEIKDALDWEAPDDKGVLICNPPYGERMGEEVQELYTGLGDVFKQKFLGYDCWVVSSNIDALKNLGLKPNQKVKVYNGSLECSLRQFKIFAGTKKYDNSAADKENLPDKPRGVRRNKRVEETPESVKPEVETQEETQKESVSTEKEYTPRRKTVETPADKTSRKSAASKYGSSQSAYLSTDRNKDKTDATEKNIDASATASSSENTAKKPDKPKLGASKYGQKPKFLSKYKTISENTSEENKKDNAKDEDRSEKRHDKSNKVEGQEVKKPIDDTDVLSLKDKIEQMKRSRKED</sequence>
<dbReference type="PROSITE" id="PS01261">
    <property type="entry name" value="UPF0020"/>
    <property type="match status" value="1"/>
</dbReference>
<dbReference type="InterPro" id="IPR000241">
    <property type="entry name" value="RlmKL-like_Mtase"/>
</dbReference>
<reference evidence="6 7" key="1">
    <citation type="submission" date="2017-12" db="EMBL/GenBank/DDBJ databases">
        <title>The draft genome sequence of Brumimicrobium saltpan LHR20.</title>
        <authorList>
            <person name="Do Z.-J."/>
            <person name="Luo H.-R."/>
        </authorList>
    </citation>
    <scope>NUCLEOTIDE SEQUENCE [LARGE SCALE GENOMIC DNA]</scope>
    <source>
        <strain evidence="6 7">LHR20</strain>
    </source>
</reference>
<dbReference type="Proteomes" id="UP000236654">
    <property type="component" value="Unassembled WGS sequence"/>
</dbReference>
<feature type="region of interest" description="Disordered" evidence="4">
    <location>
        <begin position="289"/>
        <end position="483"/>
    </location>
</feature>
<dbReference type="AlphaFoldDB" id="A0A2I0QZ28"/>
<feature type="compositionally biased region" description="Basic and acidic residues" evidence="4">
    <location>
        <begin position="308"/>
        <end position="352"/>
    </location>
</feature>
<proteinExistence type="predicted"/>
<evidence type="ECO:0000313" key="7">
    <source>
        <dbReference type="Proteomes" id="UP000236654"/>
    </source>
</evidence>
<evidence type="ECO:0000256" key="4">
    <source>
        <dbReference type="SAM" id="MobiDB-lite"/>
    </source>
</evidence>
<dbReference type="Pfam" id="PF02926">
    <property type="entry name" value="THUMP"/>
    <property type="match status" value="1"/>
</dbReference>
<keyword evidence="1" id="KW-0489">Methyltransferase</keyword>
<dbReference type="Gene3D" id="3.30.2130.30">
    <property type="match status" value="1"/>
</dbReference>
<evidence type="ECO:0000259" key="5">
    <source>
        <dbReference type="PROSITE" id="PS51165"/>
    </source>
</evidence>
<dbReference type="SUPFAM" id="SSF53335">
    <property type="entry name" value="S-adenosyl-L-methionine-dependent methyltransferases"/>
    <property type="match status" value="1"/>
</dbReference>
<dbReference type="Gene3D" id="3.40.50.150">
    <property type="entry name" value="Vaccinia Virus protein VP39"/>
    <property type="match status" value="1"/>
</dbReference>
<dbReference type="InterPro" id="IPR029063">
    <property type="entry name" value="SAM-dependent_MTases_sf"/>
</dbReference>
<dbReference type="RefSeq" id="WP_101335708.1">
    <property type="nucleotide sequence ID" value="NZ_PJNI01000023.1"/>
</dbReference>
<dbReference type="InterPro" id="IPR004114">
    <property type="entry name" value="THUMP_dom"/>
</dbReference>
<feature type="compositionally biased region" description="Basic and acidic residues" evidence="4">
    <location>
        <begin position="429"/>
        <end position="483"/>
    </location>
</feature>
<dbReference type="PROSITE" id="PS00092">
    <property type="entry name" value="N6_MTASE"/>
    <property type="match status" value="1"/>
</dbReference>
<keyword evidence="3" id="KW-0694">RNA-binding</keyword>
<dbReference type="GO" id="GO:0003723">
    <property type="term" value="F:RNA binding"/>
    <property type="evidence" value="ECO:0007669"/>
    <property type="project" value="UniProtKB-UniRule"/>
</dbReference>
<evidence type="ECO:0000256" key="1">
    <source>
        <dbReference type="ARBA" id="ARBA00022603"/>
    </source>
</evidence>
<dbReference type="GO" id="GO:0008990">
    <property type="term" value="F:rRNA (guanine-N2-)-methyltransferase activity"/>
    <property type="evidence" value="ECO:0007669"/>
    <property type="project" value="TreeGrafter"/>
</dbReference>
<name>A0A2I0QZ28_9FLAO</name>
<dbReference type="PANTHER" id="PTHR47313:SF1">
    <property type="entry name" value="RIBOSOMAL RNA LARGE SUBUNIT METHYLTRANSFERASE K_L"/>
    <property type="match status" value="1"/>
</dbReference>
<dbReference type="PROSITE" id="PS51165">
    <property type="entry name" value="THUMP"/>
    <property type="match status" value="1"/>
</dbReference>
<dbReference type="GO" id="GO:0070043">
    <property type="term" value="F:rRNA (guanine-N7-)-methyltransferase activity"/>
    <property type="evidence" value="ECO:0007669"/>
    <property type="project" value="TreeGrafter"/>
</dbReference>
<gene>
    <name evidence="6" type="ORF">CW751_14285</name>
</gene>
<dbReference type="Pfam" id="PF01170">
    <property type="entry name" value="UPF0020"/>
    <property type="match status" value="1"/>
</dbReference>
<organism evidence="6 7">
    <name type="scientific">Brumimicrobium salinarum</name>
    <dbReference type="NCBI Taxonomy" id="2058658"/>
    <lineage>
        <taxon>Bacteria</taxon>
        <taxon>Pseudomonadati</taxon>
        <taxon>Bacteroidota</taxon>
        <taxon>Flavobacteriia</taxon>
        <taxon>Flavobacteriales</taxon>
        <taxon>Crocinitomicaceae</taxon>
        <taxon>Brumimicrobium</taxon>
    </lineage>
</organism>
<evidence type="ECO:0000313" key="6">
    <source>
        <dbReference type="EMBL" id="PKR79584.1"/>
    </source>
</evidence>
<feature type="compositionally biased region" description="Basic and acidic residues" evidence="4">
    <location>
        <begin position="371"/>
        <end position="384"/>
    </location>
</feature>
<protein>
    <recommendedName>
        <fullName evidence="5">THUMP domain-containing protein</fullName>
    </recommendedName>
</protein>
<feature type="compositionally biased region" description="Basic and acidic residues" evidence="4">
    <location>
        <begin position="289"/>
        <end position="301"/>
    </location>
</feature>
<dbReference type="OrthoDB" id="9809404at2"/>
<evidence type="ECO:0000256" key="3">
    <source>
        <dbReference type="PROSITE-ProRule" id="PRU00529"/>
    </source>
</evidence>
<accession>A0A2I0QZ28</accession>
<keyword evidence="7" id="KW-1185">Reference proteome</keyword>
<feature type="compositionally biased region" description="Polar residues" evidence="4">
    <location>
        <begin position="360"/>
        <end position="370"/>
    </location>
</feature>
<keyword evidence="2" id="KW-0808">Transferase</keyword>
<dbReference type="CDD" id="cd11715">
    <property type="entry name" value="THUMP_AdoMetMT"/>
    <property type="match status" value="1"/>
</dbReference>
<dbReference type="PANTHER" id="PTHR47313">
    <property type="entry name" value="RIBOSOMAL RNA LARGE SUBUNIT METHYLTRANSFERASE K/L"/>
    <property type="match status" value="1"/>
</dbReference>